<gene>
    <name evidence="7" type="ORF">MUK42_35092</name>
</gene>
<organism evidence="7 8">
    <name type="scientific">Musa troglodytarum</name>
    <name type="common">fe'i banana</name>
    <dbReference type="NCBI Taxonomy" id="320322"/>
    <lineage>
        <taxon>Eukaryota</taxon>
        <taxon>Viridiplantae</taxon>
        <taxon>Streptophyta</taxon>
        <taxon>Embryophyta</taxon>
        <taxon>Tracheophyta</taxon>
        <taxon>Spermatophyta</taxon>
        <taxon>Magnoliopsida</taxon>
        <taxon>Liliopsida</taxon>
        <taxon>Zingiberales</taxon>
        <taxon>Musaceae</taxon>
        <taxon>Musa</taxon>
    </lineage>
</organism>
<dbReference type="AlphaFoldDB" id="A0A9E7G039"/>
<evidence type="ECO:0000313" key="7">
    <source>
        <dbReference type="EMBL" id="URE03552.1"/>
    </source>
</evidence>
<evidence type="ECO:0000256" key="3">
    <source>
        <dbReference type="ARBA" id="ARBA00022741"/>
    </source>
</evidence>
<keyword evidence="1" id="KW-0723">Serine/threonine-protein kinase</keyword>
<evidence type="ECO:0000256" key="1">
    <source>
        <dbReference type="ARBA" id="ARBA00022527"/>
    </source>
</evidence>
<reference evidence="7" key="1">
    <citation type="submission" date="2022-05" db="EMBL/GenBank/DDBJ databases">
        <title>The Musa troglodytarum L. genome provides insights into the mechanism of non-climacteric behaviour and enrichment of carotenoids.</title>
        <authorList>
            <person name="Wang J."/>
        </authorList>
    </citation>
    <scope>NUCLEOTIDE SEQUENCE</scope>
    <source>
        <tissue evidence="7">Leaf</tissue>
    </source>
</reference>
<dbReference type="InterPro" id="IPR030616">
    <property type="entry name" value="Aur-like"/>
</dbReference>
<dbReference type="Gene3D" id="1.10.510.10">
    <property type="entry name" value="Transferase(Phosphotransferase) domain 1"/>
    <property type="match status" value="1"/>
</dbReference>
<dbReference type="PANTHER" id="PTHR24350">
    <property type="entry name" value="SERINE/THREONINE-PROTEIN KINASE IAL-RELATED"/>
    <property type="match status" value="1"/>
</dbReference>
<dbReference type="InterPro" id="IPR000719">
    <property type="entry name" value="Prot_kinase_dom"/>
</dbReference>
<dbReference type="PROSITE" id="PS50011">
    <property type="entry name" value="PROTEIN_KINASE_DOM"/>
    <property type="match status" value="1"/>
</dbReference>
<evidence type="ECO:0000256" key="4">
    <source>
        <dbReference type="ARBA" id="ARBA00022777"/>
    </source>
</evidence>
<dbReference type="SUPFAM" id="SSF56112">
    <property type="entry name" value="Protein kinase-like (PK-like)"/>
    <property type="match status" value="1"/>
</dbReference>
<keyword evidence="5" id="KW-0067">ATP-binding</keyword>
<name>A0A9E7G039_9LILI</name>
<keyword evidence="8" id="KW-1185">Reference proteome</keyword>
<evidence type="ECO:0000256" key="5">
    <source>
        <dbReference type="ARBA" id="ARBA00022840"/>
    </source>
</evidence>
<dbReference type="EMBL" id="CP097507">
    <property type="protein sequence ID" value="URE03552.1"/>
    <property type="molecule type" value="Genomic_DNA"/>
</dbReference>
<evidence type="ECO:0000259" key="6">
    <source>
        <dbReference type="PROSITE" id="PS50011"/>
    </source>
</evidence>
<proteinExistence type="predicted"/>
<protein>
    <submittedName>
        <fullName evidence="7">Serine threonine-protein kinase</fullName>
    </submittedName>
</protein>
<dbReference type="OrthoDB" id="377346at2759"/>
<dbReference type="Pfam" id="PF00069">
    <property type="entry name" value="Pkinase"/>
    <property type="match status" value="1"/>
</dbReference>
<feature type="domain" description="Protein kinase" evidence="6">
    <location>
        <begin position="1"/>
        <end position="161"/>
    </location>
</feature>
<dbReference type="Proteomes" id="UP001055439">
    <property type="component" value="Chromosome 5"/>
</dbReference>
<dbReference type="GO" id="GO:0005524">
    <property type="term" value="F:ATP binding"/>
    <property type="evidence" value="ECO:0007669"/>
    <property type="project" value="UniProtKB-KW"/>
</dbReference>
<dbReference type="InterPro" id="IPR011009">
    <property type="entry name" value="Kinase-like_dom_sf"/>
</dbReference>
<accession>A0A9E7G039</accession>
<evidence type="ECO:0000256" key="2">
    <source>
        <dbReference type="ARBA" id="ARBA00022679"/>
    </source>
</evidence>
<sequence>MTLISECLSEEESLAMFILPEKRGIKLQTRAIILWHSKCSSRASSNNLKLSISCGVKLRYRATSGTRIYYAYMTRVYLILEYAANVESVEHDASVDIWSLGILCYEFLYGAPPFEAKEHSDTYKRIVKVDLKFPSKPFVSPGAKDLISQIRLMKANSIRAN</sequence>
<dbReference type="GO" id="GO:0004674">
    <property type="term" value="F:protein serine/threonine kinase activity"/>
    <property type="evidence" value="ECO:0007669"/>
    <property type="project" value="UniProtKB-KW"/>
</dbReference>
<keyword evidence="3" id="KW-0547">Nucleotide-binding</keyword>
<keyword evidence="4 7" id="KW-0418">Kinase</keyword>
<keyword evidence="2" id="KW-0808">Transferase</keyword>
<evidence type="ECO:0000313" key="8">
    <source>
        <dbReference type="Proteomes" id="UP001055439"/>
    </source>
</evidence>